<feature type="domain" description="Ice-binding protein C-terminal" evidence="2">
    <location>
        <begin position="250"/>
        <end position="272"/>
    </location>
</feature>
<dbReference type="Pfam" id="PF07589">
    <property type="entry name" value="PEP-CTERM"/>
    <property type="match status" value="1"/>
</dbReference>
<gene>
    <name evidence="3" type="ORF">ACFSQZ_00945</name>
</gene>
<proteinExistence type="predicted"/>
<reference evidence="4" key="1">
    <citation type="journal article" date="2019" name="Int. J. Syst. Evol. Microbiol.">
        <title>The Global Catalogue of Microorganisms (GCM) 10K type strain sequencing project: providing services to taxonomists for standard genome sequencing and annotation.</title>
        <authorList>
            <consortium name="The Broad Institute Genomics Platform"/>
            <consortium name="The Broad Institute Genome Sequencing Center for Infectious Disease"/>
            <person name="Wu L."/>
            <person name="Ma J."/>
        </authorList>
    </citation>
    <scope>NUCLEOTIDE SEQUENCE [LARGE SCALE GENOMIC DNA]</scope>
    <source>
        <strain evidence="4">JCM 16545</strain>
    </source>
</reference>
<feature type="chain" id="PRO_5045929922" evidence="1">
    <location>
        <begin position="22"/>
        <end position="277"/>
    </location>
</feature>
<dbReference type="EMBL" id="JBHUJC010000001">
    <property type="protein sequence ID" value="MFD2275022.1"/>
    <property type="molecule type" value="Genomic_DNA"/>
</dbReference>
<dbReference type="NCBIfam" id="TIGR02595">
    <property type="entry name" value="PEP_CTERM"/>
    <property type="match status" value="1"/>
</dbReference>
<name>A0ABW5DXH7_9BACT</name>
<evidence type="ECO:0000256" key="1">
    <source>
        <dbReference type="SAM" id="SignalP"/>
    </source>
</evidence>
<sequence length="277" mass="29263">MNTHTFLPVIVAVAFVSNVSATTLLDFGSNKLDFGNSTFSSTGMANGNTASDGGQFRWANIISVDGRTLDLIAEVSGGQYKFANANNNGLNGEFGQINVNHSTNVEFTFTIVDTGTNNAVAASAWDFALFDLDTGNKGSNIESLSLVNNGAFQSYTVTNDSELLIGGTYSEPNFTATTQGYGSDNPSDPATLTALQENRAVLFSLTDTASFTMVYNTTSGRSGRNFLFAGEAEFNGSTITLPIPPTPPVAVPEPSSSMLLLGAGLGFIIRRKRKQEA</sequence>
<protein>
    <submittedName>
        <fullName evidence="3">PEP-CTERM sorting domain-containing protein</fullName>
    </submittedName>
</protein>
<organism evidence="3 4">
    <name type="scientific">Rubritalea spongiae</name>
    <dbReference type="NCBI Taxonomy" id="430797"/>
    <lineage>
        <taxon>Bacteria</taxon>
        <taxon>Pseudomonadati</taxon>
        <taxon>Verrucomicrobiota</taxon>
        <taxon>Verrucomicrobiia</taxon>
        <taxon>Verrucomicrobiales</taxon>
        <taxon>Rubritaleaceae</taxon>
        <taxon>Rubritalea</taxon>
    </lineage>
</organism>
<evidence type="ECO:0000313" key="4">
    <source>
        <dbReference type="Proteomes" id="UP001597297"/>
    </source>
</evidence>
<dbReference type="RefSeq" id="WP_377096045.1">
    <property type="nucleotide sequence ID" value="NZ_JBHSJM010000001.1"/>
</dbReference>
<dbReference type="InterPro" id="IPR013424">
    <property type="entry name" value="Ice-binding_C"/>
</dbReference>
<evidence type="ECO:0000313" key="3">
    <source>
        <dbReference type="EMBL" id="MFD2275022.1"/>
    </source>
</evidence>
<accession>A0ABW5DXH7</accession>
<dbReference type="Proteomes" id="UP001597297">
    <property type="component" value="Unassembled WGS sequence"/>
</dbReference>
<keyword evidence="4" id="KW-1185">Reference proteome</keyword>
<comment type="caution">
    <text evidence="3">The sequence shown here is derived from an EMBL/GenBank/DDBJ whole genome shotgun (WGS) entry which is preliminary data.</text>
</comment>
<evidence type="ECO:0000259" key="2">
    <source>
        <dbReference type="Pfam" id="PF07589"/>
    </source>
</evidence>
<feature type="signal peptide" evidence="1">
    <location>
        <begin position="1"/>
        <end position="21"/>
    </location>
</feature>
<keyword evidence="1" id="KW-0732">Signal</keyword>